<dbReference type="InterPro" id="IPR029028">
    <property type="entry name" value="Alpha/beta_knot_MTases"/>
</dbReference>
<dbReference type="Proteomes" id="UP001489509">
    <property type="component" value="Unassembled WGS sequence"/>
</dbReference>
<dbReference type="InterPro" id="IPR029026">
    <property type="entry name" value="tRNA_m1G_MTases_N"/>
</dbReference>
<organism evidence="5 6">
    <name type="scientific">Solibaculum intestinale</name>
    <dbReference type="NCBI Taxonomy" id="3133165"/>
    <lineage>
        <taxon>Bacteria</taxon>
        <taxon>Bacillati</taxon>
        <taxon>Bacillota</taxon>
        <taxon>Clostridia</taxon>
        <taxon>Eubacteriales</taxon>
        <taxon>Oscillospiraceae</taxon>
        <taxon>Solibaculum</taxon>
    </lineage>
</organism>
<keyword evidence="6" id="KW-1185">Reference proteome</keyword>
<dbReference type="InterPro" id="IPR013123">
    <property type="entry name" value="SpoU_subst-bd"/>
</dbReference>
<sequence>MTDPAKQPNSEVIAGRNSVMEALKSGRPADRLLLAKGERTGAVQAIVARCRDRGIPVKEVDPRKLTALCGGDAHQGVALLAAVKEYATVDDIFALAEERGEPPLLIIADELSDPHNLGAIVRTAEGAGAHGIVVPKRRTAGLTPAVLKAAAGALEYIPVARVSNLAAAIEDLKKRGVWIYALDMDGTPWCQTDFTGPTALVIGSEGQGVGRLIKEKCDFTISLPMRGQIDSLNASVAAGIVLYEAARQRTGLSRVKTRQ</sequence>
<dbReference type="InterPro" id="IPR029064">
    <property type="entry name" value="Ribosomal_eL30-like_sf"/>
</dbReference>
<evidence type="ECO:0000256" key="3">
    <source>
        <dbReference type="ARBA" id="ARBA00022679"/>
    </source>
</evidence>
<dbReference type="NCBIfam" id="TIGR00186">
    <property type="entry name" value="rRNA_methyl_3"/>
    <property type="match status" value="1"/>
</dbReference>
<evidence type="ECO:0000313" key="5">
    <source>
        <dbReference type="EMBL" id="MEQ2440470.1"/>
    </source>
</evidence>
<dbReference type="RefSeq" id="WP_349219050.1">
    <property type="nucleotide sequence ID" value="NZ_JBBMFD010000008.1"/>
</dbReference>
<dbReference type="InterPro" id="IPR004441">
    <property type="entry name" value="rRNA_MeTrfase_TrmH"/>
</dbReference>
<accession>A0ABV1DZK0</accession>
<feature type="domain" description="RNA 2-O ribose methyltransferase substrate binding" evidence="4">
    <location>
        <begin position="12"/>
        <end position="87"/>
    </location>
</feature>
<gene>
    <name evidence="5" type="primary">rlmB</name>
    <name evidence="5" type="ORF">WMO26_06500</name>
</gene>
<reference evidence="5 6" key="1">
    <citation type="submission" date="2024-03" db="EMBL/GenBank/DDBJ databases">
        <title>Human intestinal bacterial collection.</title>
        <authorList>
            <person name="Pauvert C."/>
            <person name="Hitch T.C.A."/>
            <person name="Clavel T."/>
        </authorList>
    </citation>
    <scope>NUCLEOTIDE SEQUENCE [LARGE SCALE GENOMIC DNA]</scope>
    <source>
        <strain evidence="5 6">CLA-JM-H44</strain>
    </source>
</reference>
<dbReference type="PANTHER" id="PTHR46429">
    <property type="entry name" value="23S RRNA (GUANOSINE-2'-O-)-METHYLTRANSFERASE RLMB"/>
    <property type="match status" value="1"/>
</dbReference>
<dbReference type="InterPro" id="IPR001537">
    <property type="entry name" value="SpoU_MeTrfase"/>
</dbReference>
<keyword evidence="3" id="KW-0808">Transferase</keyword>
<proteinExistence type="inferred from homology"/>
<evidence type="ECO:0000256" key="1">
    <source>
        <dbReference type="ARBA" id="ARBA00007228"/>
    </source>
</evidence>
<dbReference type="SMART" id="SM00967">
    <property type="entry name" value="SpoU_sub_bind"/>
    <property type="match status" value="1"/>
</dbReference>
<dbReference type="PANTHER" id="PTHR46429:SF1">
    <property type="entry name" value="23S RRNA (GUANOSINE-2'-O-)-METHYLTRANSFERASE RLMB"/>
    <property type="match status" value="1"/>
</dbReference>
<dbReference type="CDD" id="cd18103">
    <property type="entry name" value="SpoU-like_RlmB"/>
    <property type="match status" value="1"/>
</dbReference>
<dbReference type="Gene3D" id="3.30.1330.30">
    <property type="match status" value="1"/>
</dbReference>
<evidence type="ECO:0000256" key="2">
    <source>
        <dbReference type="ARBA" id="ARBA00022603"/>
    </source>
</evidence>
<comment type="similarity">
    <text evidence="1">Belongs to the class IV-like SAM-binding methyltransferase superfamily. RNA methyltransferase TrmH family.</text>
</comment>
<dbReference type="Gene3D" id="3.40.1280.10">
    <property type="match status" value="1"/>
</dbReference>
<dbReference type="Pfam" id="PF08032">
    <property type="entry name" value="SpoU_sub_bind"/>
    <property type="match status" value="1"/>
</dbReference>
<dbReference type="Pfam" id="PF00588">
    <property type="entry name" value="SpoU_methylase"/>
    <property type="match status" value="1"/>
</dbReference>
<dbReference type="EMBL" id="JBBMFD010000008">
    <property type="protein sequence ID" value="MEQ2440470.1"/>
    <property type="molecule type" value="Genomic_DNA"/>
</dbReference>
<protein>
    <submittedName>
        <fullName evidence="5">23S rRNA (Guanosine(2251)-2'-O)-methyltransferase RlmB</fullName>
    </submittedName>
</protein>
<comment type="caution">
    <text evidence="5">The sequence shown here is derived from an EMBL/GenBank/DDBJ whole genome shotgun (WGS) entry which is preliminary data.</text>
</comment>
<name>A0ABV1DZK0_9FIRM</name>
<dbReference type="SUPFAM" id="SSF75217">
    <property type="entry name" value="alpha/beta knot"/>
    <property type="match status" value="1"/>
</dbReference>
<keyword evidence="2" id="KW-0489">Methyltransferase</keyword>
<evidence type="ECO:0000313" key="6">
    <source>
        <dbReference type="Proteomes" id="UP001489509"/>
    </source>
</evidence>
<evidence type="ECO:0000259" key="4">
    <source>
        <dbReference type="SMART" id="SM00967"/>
    </source>
</evidence>
<dbReference type="SUPFAM" id="SSF55315">
    <property type="entry name" value="L30e-like"/>
    <property type="match status" value="1"/>
</dbReference>